<dbReference type="AlphaFoldDB" id="A0AAJ7SGA0"/>
<dbReference type="InterPro" id="IPR003599">
    <property type="entry name" value="Ig_sub"/>
</dbReference>
<evidence type="ECO:0000256" key="3">
    <source>
        <dbReference type="SAM" id="Phobius"/>
    </source>
</evidence>
<feature type="domain" description="Fibronectin type-III" evidence="5">
    <location>
        <begin position="561"/>
        <end position="655"/>
    </location>
</feature>
<organism evidence="6 7">
    <name type="scientific">Galendromus occidentalis</name>
    <name type="common">western predatory mite</name>
    <dbReference type="NCBI Taxonomy" id="34638"/>
    <lineage>
        <taxon>Eukaryota</taxon>
        <taxon>Metazoa</taxon>
        <taxon>Ecdysozoa</taxon>
        <taxon>Arthropoda</taxon>
        <taxon>Chelicerata</taxon>
        <taxon>Arachnida</taxon>
        <taxon>Acari</taxon>
        <taxon>Parasitiformes</taxon>
        <taxon>Mesostigmata</taxon>
        <taxon>Gamasina</taxon>
        <taxon>Phytoseioidea</taxon>
        <taxon>Phytoseiidae</taxon>
        <taxon>Typhlodrominae</taxon>
        <taxon>Galendromus</taxon>
    </lineage>
</organism>
<feature type="domain" description="Ig-like" evidence="4">
    <location>
        <begin position="277"/>
        <end position="358"/>
    </location>
</feature>
<evidence type="ECO:0000259" key="4">
    <source>
        <dbReference type="PROSITE" id="PS50835"/>
    </source>
</evidence>
<dbReference type="InterPro" id="IPR013098">
    <property type="entry name" value="Ig_I-set"/>
</dbReference>
<name>A0AAJ7SGA0_9ACAR</name>
<dbReference type="Proteomes" id="UP000694867">
    <property type="component" value="Unplaced"/>
</dbReference>
<keyword evidence="3" id="KW-1133">Transmembrane helix</keyword>
<evidence type="ECO:0000259" key="5">
    <source>
        <dbReference type="PROSITE" id="PS50853"/>
    </source>
</evidence>
<dbReference type="GO" id="GO:0030154">
    <property type="term" value="P:cell differentiation"/>
    <property type="evidence" value="ECO:0007669"/>
    <property type="project" value="UniProtKB-ARBA"/>
</dbReference>
<dbReference type="PROSITE" id="PS50853">
    <property type="entry name" value="FN3"/>
    <property type="match status" value="1"/>
</dbReference>
<dbReference type="Pfam" id="PF07686">
    <property type="entry name" value="V-set"/>
    <property type="match status" value="1"/>
</dbReference>
<dbReference type="KEGG" id="goe:100905348"/>
<keyword evidence="6" id="KW-1185">Reference proteome</keyword>
<evidence type="ECO:0000313" key="6">
    <source>
        <dbReference type="Proteomes" id="UP000694867"/>
    </source>
</evidence>
<dbReference type="SMART" id="SM00409">
    <property type="entry name" value="IG"/>
    <property type="match status" value="5"/>
</dbReference>
<dbReference type="SUPFAM" id="SSF48726">
    <property type="entry name" value="Immunoglobulin"/>
    <property type="match status" value="5"/>
</dbReference>
<keyword evidence="3" id="KW-0472">Membrane</keyword>
<feature type="domain" description="Ig-like" evidence="4">
    <location>
        <begin position="369"/>
        <end position="461"/>
    </location>
</feature>
<evidence type="ECO:0000256" key="1">
    <source>
        <dbReference type="ARBA" id="ARBA00022737"/>
    </source>
</evidence>
<dbReference type="GeneID" id="100905348"/>
<keyword evidence="1" id="KW-0677">Repeat</keyword>
<evidence type="ECO:0000313" key="7">
    <source>
        <dbReference type="RefSeq" id="XP_028968196.1"/>
    </source>
</evidence>
<feature type="region of interest" description="Disordered" evidence="2">
    <location>
        <begin position="875"/>
        <end position="918"/>
    </location>
</feature>
<dbReference type="PROSITE" id="PS50835">
    <property type="entry name" value="IG_LIKE"/>
    <property type="match status" value="5"/>
</dbReference>
<dbReference type="CDD" id="cd00096">
    <property type="entry name" value="Ig"/>
    <property type="match status" value="2"/>
</dbReference>
<keyword evidence="3" id="KW-0812">Transmembrane</keyword>
<feature type="domain" description="Ig-like" evidence="4">
    <location>
        <begin position="466"/>
        <end position="539"/>
    </location>
</feature>
<dbReference type="SUPFAM" id="SSF49265">
    <property type="entry name" value="Fibronectin type III"/>
    <property type="match status" value="1"/>
</dbReference>
<reference evidence="7" key="1">
    <citation type="submission" date="2025-08" db="UniProtKB">
        <authorList>
            <consortium name="RefSeq"/>
        </authorList>
    </citation>
    <scope>IDENTIFICATION</scope>
</reference>
<dbReference type="PANTHER" id="PTHR23278">
    <property type="entry name" value="SIDESTEP PROTEIN"/>
    <property type="match status" value="1"/>
</dbReference>
<dbReference type="Pfam" id="PF13927">
    <property type="entry name" value="Ig_3"/>
    <property type="match status" value="2"/>
</dbReference>
<dbReference type="SMART" id="SM00408">
    <property type="entry name" value="IGc2"/>
    <property type="match status" value="4"/>
</dbReference>
<dbReference type="GO" id="GO:0009653">
    <property type="term" value="P:anatomical structure morphogenesis"/>
    <property type="evidence" value="ECO:0007669"/>
    <property type="project" value="UniProtKB-ARBA"/>
</dbReference>
<dbReference type="InterPro" id="IPR007110">
    <property type="entry name" value="Ig-like_dom"/>
</dbReference>
<dbReference type="InterPro" id="IPR013106">
    <property type="entry name" value="Ig_V-set"/>
</dbReference>
<protein>
    <submittedName>
        <fullName evidence="7">Protein turtle-like</fullName>
    </submittedName>
</protein>
<sequence>MNIRGKGGWLPVGEGSDEQSISSADARSFPLTLYCSLVGVSLVRWQNQVGQSLELQPTIAVVGVLGERVNLPCDIHPNTTDDEVSLVLWYKDDSTTPIYSADARKTSLRKAHHAPAEWLAHRAYLKTEATPSVLQVSPVQEGDEGLYRCRVDFKKARTRNYQVQLKVILPPNEPIITDQNGEILATKSVIGPYNEGDKLILICQVEGGNPAPHVKWWRESFLLDETYNVSNGISKNILEIPALTRNDLMATFTCMAANNNISFPVSASVIVDLNFRPLSVWIEGEQRPLSAGKPVTLECRTSGSRPPAVIEWWKGGTRMNSTSHNGTSTLTFVPASDDSGKHLSCRAENSQIINSRIEDGWKLEVHYVPILNLRLGSKLRHQHIQEGNDVFFDCDIRANPWVNDIGWRFEGREVQTNVSAGIIVSSQSLVLQRVDLRNRGKYTCTATNAQGIGESNAVMLKVRYAPVCKKDQKTTYGAARNEVVRILCELEGDPSEILFKWKFNNSKELISSSNVHSEENKSWLTVVPQSEEDYGPIICWGKNNIGLQREPCVFNLIPAGPPEPVQNCTVINQTEESLTVACMEGYDGGIEQTFHMELHEAEQRTLRGNYTSSTHATMQAVNLMPATAYVVAIYSSNSRGQSQPTVIVAHTIPSPISLTRRGMWHLTLSPLLLLLISVASGIVLVAFIIILVMKIRTRQVIKNSHKRAAAEDKSQLQMEERNMTDLTHSPYHDEEKCPDIIPSESLTNCRTAEERLLGTPSFMGGMVQPGQPGGPLCTGTLKKGAWDVGTSQGRVMHVGTASSSVYQHMATLPRHDSLHLTLHSSVPALWDYMDQFFLRKLAGKWAAANRHAKRFFDAGSNQEWLANTFKVTREAGNRGEGSSDAGYNLSQPSTPESVRGRPRKSFSESSDRGQRRKILETREDIDPELLRRAKLIPSVNPLKALQLLLDLNIAKELYIDLRLELRRELGFDAFPAYNKVLTEKKQCYPTNIEATEKHASVPLKDLLEHSVKRLLSSLPEPEFNLLEEHLTFLSKWGCDGSSGHSEYKQASLCDSLSD</sequence>
<dbReference type="GO" id="GO:0016020">
    <property type="term" value="C:membrane"/>
    <property type="evidence" value="ECO:0007669"/>
    <property type="project" value="UniProtKB-SubCell"/>
</dbReference>
<evidence type="ECO:0000256" key="2">
    <source>
        <dbReference type="SAM" id="MobiDB-lite"/>
    </source>
</evidence>
<dbReference type="PANTHER" id="PTHR23278:SF19">
    <property type="entry name" value="OBSCURIN"/>
    <property type="match status" value="1"/>
</dbReference>
<dbReference type="CDD" id="cd00063">
    <property type="entry name" value="FN3"/>
    <property type="match status" value="1"/>
</dbReference>
<dbReference type="RefSeq" id="XP_028968196.1">
    <property type="nucleotide sequence ID" value="XM_029112363.1"/>
</dbReference>
<dbReference type="InterPro" id="IPR036116">
    <property type="entry name" value="FN3_sf"/>
</dbReference>
<feature type="compositionally biased region" description="Basic and acidic residues" evidence="2">
    <location>
        <begin position="905"/>
        <end position="918"/>
    </location>
</feature>
<gene>
    <name evidence="7" type="primary">LOC100905348</name>
</gene>
<dbReference type="InterPro" id="IPR003598">
    <property type="entry name" value="Ig_sub2"/>
</dbReference>
<dbReference type="InterPro" id="IPR003961">
    <property type="entry name" value="FN3_dom"/>
</dbReference>
<dbReference type="Gene3D" id="2.60.40.10">
    <property type="entry name" value="Immunoglobulins"/>
    <property type="match status" value="6"/>
</dbReference>
<feature type="transmembrane region" description="Helical" evidence="3">
    <location>
        <begin position="671"/>
        <end position="693"/>
    </location>
</feature>
<dbReference type="InterPro" id="IPR036179">
    <property type="entry name" value="Ig-like_dom_sf"/>
</dbReference>
<accession>A0AAJ7SGA0</accession>
<feature type="domain" description="Ig-like" evidence="4">
    <location>
        <begin position="66"/>
        <end position="166"/>
    </location>
</feature>
<dbReference type="InterPro" id="IPR013783">
    <property type="entry name" value="Ig-like_fold"/>
</dbReference>
<feature type="non-terminal residue" evidence="7">
    <location>
        <position position="1058"/>
    </location>
</feature>
<feature type="domain" description="Ig-like" evidence="4">
    <location>
        <begin position="174"/>
        <end position="270"/>
    </location>
</feature>
<dbReference type="Pfam" id="PF07679">
    <property type="entry name" value="I-set"/>
    <property type="match status" value="1"/>
</dbReference>
<proteinExistence type="predicted"/>